<dbReference type="Gene3D" id="3.20.20.60">
    <property type="entry name" value="Phosphoenolpyruvate-binding domains"/>
    <property type="match status" value="1"/>
</dbReference>
<dbReference type="InterPro" id="IPR011206">
    <property type="entry name" value="Citrate_lyase_beta/mcl1/mcl2"/>
</dbReference>
<keyword evidence="7" id="KW-0456">Lyase</keyword>
<protein>
    <submittedName>
        <fullName evidence="7">CoA ester lyase</fullName>
    </submittedName>
</protein>
<dbReference type="InterPro" id="IPR015813">
    <property type="entry name" value="Pyrv/PenolPyrv_kinase-like_dom"/>
</dbReference>
<proteinExistence type="predicted"/>
<dbReference type="PANTHER" id="PTHR32308:SF10">
    <property type="entry name" value="CITRATE LYASE SUBUNIT BETA"/>
    <property type="match status" value="1"/>
</dbReference>
<evidence type="ECO:0000259" key="6">
    <source>
        <dbReference type="Pfam" id="PF03328"/>
    </source>
</evidence>
<feature type="binding site" evidence="4">
    <location>
        <position position="66"/>
    </location>
    <ligand>
        <name>substrate</name>
    </ligand>
</feature>
<feature type="binding site" evidence="5">
    <location>
        <position position="144"/>
    </location>
    <ligand>
        <name>Mg(2+)</name>
        <dbReference type="ChEBI" id="CHEBI:18420"/>
    </ligand>
</feature>
<dbReference type="PANTHER" id="PTHR32308">
    <property type="entry name" value="LYASE BETA SUBUNIT, PUTATIVE (AFU_ORTHOLOGUE AFUA_4G13030)-RELATED"/>
    <property type="match status" value="1"/>
</dbReference>
<dbReference type="RefSeq" id="WP_187099431.1">
    <property type="nucleotide sequence ID" value="NZ_CP059894.1"/>
</dbReference>
<gene>
    <name evidence="7" type="ORF">HZU40_23230</name>
</gene>
<evidence type="ECO:0000256" key="5">
    <source>
        <dbReference type="PIRSR" id="PIRSR015582-2"/>
    </source>
</evidence>
<accession>A0A7G8PPM2</accession>
<dbReference type="GO" id="GO:0016829">
    <property type="term" value="F:lyase activity"/>
    <property type="evidence" value="ECO:0007669"/>
    <property type="project" value="UniProtKB-KW"/>
</dbReference>
<evidence type="ECO:0000256" key="1">
    <source>
        <dbReference type="ARBA" id="ARBA00001946"/>
    </source>
</evidence>
<keyword evidence="3 5" id="KW-0460">Magnesium</keyword>
<keyword evidence="2 5" id="KW-0479">Metal-binding</keyword>
<reference evidence="7 8" key="1">
    <citation type="submission" date="2020-07" db="EMBL/GenBank/DDBJ databases">
        <title>Draft genome sequence of four isobutane-metabolizing strains capable of cometabolically degrading diverse ether contaminants.</title>
        <authorList>
            <person name="Chen W."/>
            <person name="Faulkner N."/>
            <person name="Smith C."/>
            <person name="Hyman M."/>
        </authorList>
    </citation>
    <scope>NUCLEOTIDE SEQUENCE [LARGE SCALE GENOMIC DNA]</scope>
    <source>
        <strain evidence="7 8">2A</strain>
    </source>
</reference>
<dbReference type="InterPro" id="IPR005000">
    <property type="entry name" value="Aldolase/citrate-lyase_domain"/>
</dbReference>
<organism evidence="7 8">
    <name type="scientific">Mycolicibacterium fluoranthenivorans</name>
    <dbReference type="NCBI Taxonomy" id="258505"/>
    <lineage>
        <taxon>Bacteria</taxon>
        <taxon>Bacillati</taxon>
        <taxon>Actinomycetota</taxon>
        <taxon>Actinomycetes</taxon>
        <taxon>Mycobacteriales</taxon>
        <taxon>Mycobacteriaceae</taxon>
        <taxon>Mycolicibacterium</taxon>
    </lineage>
</organism>
<evidence type="ECO:0000256" key="2">
    <source>
        <dbReference type="ARBA" id="ARBA00022723"/>
    </source>
</evidence>
<dbReference type="Proteomes" id="UP000515498">
    <property type="component" value="Chromosome"/>
</dbReference>
<evidence type="ECO:0000313" key="7">
    <source>
        <dbReference type="EMBL" id="QNJ96288.1"/>
    </source>
</evidence>
<dbReference type="GO" id="GO:0006107">
    <property type="term" value="P:oxaloacetate metabolic process"/>
    <property type="evidence" value="ECO:0007669"/>
    <property type="project" value="TreeGrafter"/>
</dbReference>
<dbReference type="Pfam" id="PF03328">
    <property type="entry name" value="HpcH_HpaI"/>
    <property type="match status" value="1"/>
</dbReference>
<dbReference type="KEGG" id="mflu:HZU40_23230"/>
<evidence type="ECO:0000313" key="8">
    <source>
        <dbReference type="Proteomes" id="UP000515498"/>
    </source>
</evidence>
<dbReference type="InterPro" id="IPR040442">
    <property type="entry name" value="Pyrv_kinase-like_dom_sf"/>
</dbReference>
<evidence type="ECO:0000256" key="4">
    <source>
        <dbReference type="PIRSR" id="PIRSR015582-1"/>
    </source>
</evidence>
<evidence type="ECO:0000256" key="3">
    <source>
        <dbReference type="ARBA" id="ARBA00022842"/>
    </source>
</evidence>
<feature type="domain" description="HpcH/HpaI aldolase/citrate lyase" evidence="6">
    <location>
        <begin position="9"/>
        <end position="212"/>
    </location>
</feature>
<name>A0A7G8PPM2_9MYCO</name>
<dbReference type="SUPFAM" id="SSF51621">
    <property type="entry name" value="Phosphoenolpyruvate/pyruvate domain"/>
    <property type="match status" value="1"/>
</dbReference>
<comment type="cofactor">
    <cofactor evidence="1">
        <name>Mg(2+)</name>
        <dbReference type="ChEBI" id="CHEBI:18420"/>
    </cofactor>
</comment>
<feature type="binding site" evidence="4">
    <location>
        <position position="118"/>
    </location>
    <ligand>
        <name>substrate</name>
    </ligand>
</feature>
<dbReference type="EMBL" id="CP059894">
    <property type="protein sequence ID" value="QNJ96288.1"/>
    <property type="molecule type" value="Genomic_DNA"/>
</dbReference>
<dbReference type="GO" id="GO:0000287">
    <property type="term" value="F:magnesium ion binding"/>
    <property type="evidence" value="ECO:0007669"/>
    <property type="project" value="TreeGrafter"/>
</dbReference>
<sequence>MAERIASARSVLFVPGDRPDRFAKALASGADIAVLDLEDAVAVGDKDAARVAVGDFLSTGVQVLVRVNGTDTSWCADDLQMLAQWKCAVMVPKAHSASQLQSIAEQLAPGTPLVVLIETAAGVNATEAICAVDTVVRAAFGSIDLGAELGVDPDVHQALQYARSAVVLGSAAAGRAAPLDGVTTELGDMGMLADDISHAVRLGFGGKLCIHPRQVAVVNQRFSPSPEELAWARKVIDEAAGGEVRVVDGKMVDKPVLARAERILLRAGMIAQPTAQ</sequence>
<dbReference type="PIRSF" id="PIRSF015582">
    <property type="entry name" value="Cit_lyase_B"/>
    <property type="match status" value="1"/>
</dbReference>
<dbReference type="AlphaFoldDB" id="A0A7G8PPM2"/>
<feature type="binding site" evidence="5">
    <location>
        <position position="118"/>
    </location>
    <ligand>
        <name>Mg(2+)</name>
        <dbReference type="ChEBI" id="CHEBI:18420"/>
    </ligand>
</feature>